<dbReference type="PANTHER" id="PTHR11487:SF0">
    <property type="entry name" value="S-ACYL FATTY ACID SYNTHASE THIOESTERASE, MEDIUM CHAIN"/>
    <property type="match status" value="1"/>
</dbReference>
<dbReference type="InParanoid" id="A0A263D215"/>
<evidence type="ECO:0000256" key="1">
    <source>
        <dbReference type="ARBA" id="ARBA00007169"/>
    </source>
</evidence>
<dbReference type="Pfam" id="PF00975">
    <property type="entry name" value="Thioesterase"/>
    <property type="match status" value="1"/>
</dbReference>
<organism evidence="5 6">
    <name type="scientific">Amycolatopsis antarctica</name>
    <dbReference type="NCBI Taxonomy" id="1854586"/>
    <lineage>
        <taxon>Bacteria</taxon>
        <taxon>Bacillati</taxon>
        <taxon>Actinomycetota</taxon>
        <taxon>Actinomycetes</taxon>
        <taxon>Pseudonocardiales</taxon>
        <taxon>Pseudonocardiaceae</taxon>
        <taxon>Amycolatopsis</taxon>
    </lineage>
</organism>
<dbReference type="InterPro" id="IPR001031">
    <property type="entry name" value="Thioesterase"/>
</dbReference>
<keyword evidence="2" id="KW-0378">Hydrolase</keyword>
<dbReference type="EMBL" id="NKYE01000008">
    <property type="protein sequence ID" value="OZM72493.1"/>
    <property type="molecule type" value="Genomic_DNA"/>
</dbReference>
<keyword evidence="6" id="KW-1185">Reference proteome</keyword>
<feature type="domain" description="Thioesterase TesA-like" evidence="4">
    <location>
        <begin position="82"/>
        <end position="269"/>
    </location>
</feature>
<dbReference type="Gene3D" id="3.40.50.1820">
    <property type="entry name" value="alpha/beta hydrolase"/>
    <property type="match status" value="1"/>
</dbReference>
<dbReference type="PANTHER" id="PTHR11487">
    <property type="entry name" value="THIOESTERASE"/>
    <property type="match status" value="1"/>
</dbReference>
<evidence type="ECO:0000256" key="3">
    <source>
        <dbReference type="SAM" id="MobiDB-lite"/>
    </source>
</evidence>
<dbReference type="SMART" id="SM00824">
    <property type="entry name" value="PKS_TE"/>
    <property type="match status" value="1"/>
</dbReference>
<dbReference type="InterPro" id="IPR012223">
    <property type="entry name" value="TEII"/>
</dbReference>
<reference evidence="5 6" key="1">
    <citation type="submission" date="2017-07" db="EMBL/GenBank/DDBJ databases">
        <title>Amycolatopsis antarcticus sp. nov., isolated from the surface of an Antarcticus brown macroalga.</title>
        <authorList>
            <person name="Wang J."/>
            <person name="Leiva S."/>
            <person name="Huang J."/>
            <person name="Huang Y."/>
        </authorList>
    </citation>
    <scope>NUCLEOTIDE SEQUENCE [LARGE SCALE GENOMIC DNA]</scope>
    <source>
        <strain evidence="5 6">AU-G6</strain>
    </source>
</reference>
<evidence type="ECO:0000313" key="5">
    <source>
        <dbReference type="EMBL" id="OZM72493.1"/>
    </source>
</evidence>
<dbReference type="Proteomes" id="UP000242444">
    <property type="component" value="Unassembled WGS sequence"/>
</dbReference>
<accession>A0A263D215</accession>
<protein>
    <submittedName>
        <fullName evidence="5">Thioesterase</fullName>
    </submittedName>
</protein>
<dbReference type="InterPro" id="IPR020802">
    <property type="entry name" value="TesA-like"/>
</dbReference>
<evidence type="ECO:0000259" key="4">
    <source>
        <dbReference type="SMART" id="SM00824"/>
    </source>
</evidence>
<dbReference type="GO" id="GO:0008610">
    <property type="term" value="P:lipid biosynthetic process"/>
    <property type="evidence" value="ECO:0007669"/>
    <property type="project" value="TreeGrafter"/>
</dbReference>
<feature type="region of interest" description="Disordered" evidence="3">
    <location>
        <begin position="19"/>
        <end position="64"/>
    </location>
</feature>
<proteinExistence type="inferred from homology"/>
<gene>
    <name evidence="5" type="ORF">CFN78_14970</name>
</gene>
<dbReference type="OrthoDB" id="4169718at2"/>
<evidence type="ECO:0000313" key="6">
    <source>
        <dbReference type="Proteomes" id="UP000242444"/>
    </source>
</evidence>
<comment type="similarity">
    <text evidence="1">Belongs to the thioesterase family.</text>
</comment>
<dbReference type="InterPro" id="IPR029058">
    <property type="entry name" value="AB_hydrolase_fold"/>
</dbReference>
<dbReference type="SUPFAM" id="SSF53474">
    <property type="entry name" value="alpha/beta-Hydrolases"/>
    <property type="match status" value="1"/>
</dbReference>
<dbReference type="AlphaFoldDB" id="A0A263D215"/>
<sequence length="310" mass="32930">MTGPLSALVVECSTIPSGQPFAHPRYSPPSPAASGGSHRIAGPGAHVAGSVSRGPRVTVPGPARDPWIRRFHPAPDAPARLVCLPHAGGAAGYFFRLSRSLPPAAEVLAVQYPGRQDRSAEPPLGDIVRTAEAALPSVRAAADRPLALFGHSMGALVAFELARGLERAGARVDALFVSGMRAPTSPFGGSLHTADDETLLEDVRALAGTDQRILEYDELLKLALPSIRGDYRAVETYRYRPGPPLRCPIVSMIGDTDPRVLAETAAGWAGETSAAYRLETFGGGHFYLDNHWNAIVTLLGEQLRESARHT</sequence>
<evidence type="ECO:0000256" key="2">
    <source>
        <dbReference type="ARBA" id="ARBA00022801"/>
    </source>
</evidence>
<name>A0A263D215_9PSEU</name>
<comment type="caution">
    <text evidence="5">The sequence shown here is derived from an EMBL/GenBank/DDBJ whole genome shotgun (WGS) entry which is preliminary data.</text>
</comment>
<dbReference type="GO" id="GO:0016787">
    <property type="term" value="F:hydrolase activity"/>
    <property type="evidence" value="ECO:0007669"/>
    <property type="project" value="UniProtKB-KW"/>
</dbReference>